<dbReference type="InterPro" id="IPR003439">
    <property type="entry name" value="ABC_transporter-like_ATP-bd"/>
</dbReference>
<dbReference type="InterPro" id="IPR050388">
    <property type="entry name" value="ABC_Ni/Peptide_Import"/>
</dbReference>
<evidence type="ECO:0000313" key="11">
    <source>
        <dbReference type="Proteomes" id="UP001596996"/>
    </source>
</evidence>
<keyword evidence="11" id="KW-1185">Reference proteome</keyword>
<evidence type="ECO:0000256" key="6">
    <source>
        <dbReference type="ARBA" id="ARBA00022741"/>
    </source>
</evidence>
<proteinExistence type="inferred from homology"/>
<dbReference type="InterPro" id="IPR003593">
    <property type="entry name" value="AAA+_ATPase"/>
</dbReference>
<keyword evidence="4" id="KW-1003">Cell membrane</keyword>
<protein>
    <submittedName>
        <fullName evidence="10">Oligopeptide/dipeptide ABC transporter ATP-binding protein</fullName>
    </submittedName>
</protein>
<evidence type="ECO:0000259" key="9">
    <source>
        <dbReference type="PROSITE" id="PS50893"/>
    </source>
</evidence>
<feature type="domain" description="ABC transporter" evidence="9">
    <location>
        <begin position="6"/>
        <end position="259"/>
    </location>
</feature>
<comment type="subcellular location">
    <subcellularLocation>
        <location evidence="1">Cell inner membrane</location>
        <topology evidence="1">Peripheral membrane protein</topology>
    </subcellularLocation>
</comment>
<evidence type="ECO:0000256" key="7">
    <source>
        <dbReference type="ARBA" id="ARBA00022840"/>
    </source>
</evidence>
<dbReference type="Pfam" id="PF08352">
    <property type="entry name" value="oligo_HPY"/>
    <property type="match status" value="1"/>
</dbReference>
<dbReference type="SUPFAM" id="SSF52540">
    <property type="entry name" value="P-loop containing nucleoside triphosphate hydrolases"/>
    <property type="match status" value="1"/>
</dbReference>
<organism evidence="10 11">
    <name type="scientific">Seminibacterium arietis</name>
    <dbReference type="NCBI Taxonomy" id="1173502"/>
    <lineage>
        <taxon>Bacteria</taxon>
        <taxon>Pseudomonadati</taxon>
        <taxon>Pseudomonadota</taxon>
        <taxon>Gammaproteobacteria</taxon>
        <taxon>Pasteurellales</taxon>
        <taxon>Pasteurellaceae</taxon>
        <taxon>Seminibacterium</taxon>
    </lineage>
</organism>
<keyword evidence="6" id="KW-0547">Nucleotide-binding</keyword>
<dbReference type="Gene3D" id="3.40.50.300">
    <property type="entry name" value="P-loop containing nucleotide triphosphate hydrolases"/>
    <property type="match status" value="1"/>
</dbReference>
<dbReference type="InterPro" id="IPR027417">
    <property type="entry name" value="P-loop_NTPase"/>
</dbReference>
<comment type="similarity">
    <text evidence="2">Belongs to the ABC transporter superfamily.</text>
</comment>
<dbReference type="GO" id="GO:0005524">
    <property type="term" value="F:ATP binding"/>
    <property type="evidence" value="ECO:0007669"/>
    <property type="project" value="UniProtKB-KW"/>
</dbReference>
<comment type="caution">
    <text evidence="10">The sequence shown here is derived from an EMBL/GenBank/DDBJ whole genome shotgun (WGS) entry which is preliminary data.</text>
</comment>
<reference evidence="11" key="1">
    <citation type="journal article" date="2019" name="Int. J. Syst. Evol. Microbiol.">
        <title>The Global Catalogue of Microorganisms (GCM) 10K type strain sequencing project: providing services to taxonomists for standard genome sequencing and annotation.</title>
        <authorList>
            <consortium name="The Broad Institute Genomics Platform"/>
            <consortium name="The Broad Institute Genome Sequencing Center for Infectious Disease"/>
            <person name="Wu L."/>
            <person name="Ma J."/>
        </authorList>
    </citation>
    <scope>NUCLEOTIDE SEQUENCE [LARGE SCALE GENOMIC DNA]</scope>
    <source>
        <strain evidence="11">CCUG 61707</strain>
    </source>
</reference>
<dbReference type="CDD" id="cd03257">
    <property type="entry name" value="ABC_NikE_OppD_transporters"/>
    <property type="match status" value="1"/>
</dbReference>
<dbReference type="Pfam" id="PF00005">
    <property type="entry name" value="ABC_tran"/>
    <property type="match status" value="1"/>
</dbReference>
<keyword evidence="3" id="KW-0813">Transport</keyword>
<dbReference type="SMART" id="SM00382">
    <property type="entry name" value="AAA"/>
    <property type="match status" value="1"/>
</dbReference>
<dbReference type="PANTHER" id="PTHR43297:SF4">
    <property type="entry name" value="PUTRESCINE EXPORT SYSTEM ATP-BINDING PROTEIN SAPD"/>
    <property type="match status" value="1"/>
</dbReference>
<dbReference type="EMBL" id="JBHTJN010000001">
    <property type="protein sequence ID" value="MFD0965413.1"/>
    <property type="molecule type" value="Genomic_DNA"/>
</dbReference>
<evidence type="ECO:0000256" key="3">
    <source>
        <dbReference type="ARBA" id="ARBA00022448"/>
    </source>
</evidence>
<dbReference type="PANTHER" id="PTHR43297">
    <property type="entry name" value="OLIGOPEPTIDE TRANSPORT ATP-BINDING PROTEIN APPD"/>
    <property type="match status" value="1"/>
</dbReference>
<dbReference type="RefSeq" id="WP_380818074.1">
    <property type="nucleotide sequence ID" value="NZ_JBHTJN010000001.1"/>
</dbReference>
<evidence type="ECO:0000256" key="2">
    <source>
        <dbReference type="ARBA" id="ARBA00005417"/>
    </source>
</evidence>
<sequence>MALLDIRNLSIEINSPNGRIKIVDNVNLTINEGDICGLVGESGSGKSLIAKVICNAAKESWIVTADRFRFNEIELLKLTPNKRKKLIGKEISMIFQQPLSYLDPSKKIGKQLIQNIPHWTYKGRWWQWFGWKKRRAIELLHRVGIKDHLDIMNSYANEISEGEGQKVMIAMAIANQPRLLIADEPMNALEPITKAQIFRLLSSMNKNQGTSILLTSNEINSISDWCSSLSILYCGQNAESGSKESILEMPYHPYTNALLHSIPNFKQPLPHKGRLNTLKGTMPLLEQMPVGCRLGPRCPFSQSKCVIKPLTKHLKHREFSCHFPLNLRENQRKEKENVFIPLTISL</sequence>
<dbReference type="InterPro" id="IPR013563">
    <property type="entry name" value="Oligopep_ABC_C"/>
</dbReference>
<dbReference type="Proteomes" id="UP001596996">
    <property type="component" value="Unassembled WGS sequence"/>
</dbReference>
<evidence type="ECO:0000256" key="1">
    <source>
        <dbReference type="ARBA" id="ARBA00004417"/>
    </source>
</evidence>
<keyword evidence="5" id="KW-0997">Cell inner membrane</keyword>
<gene>
    <name evidence="10" type="ORF">ACFQ02_00835</name>
</gene>
<evidence type="ECO:0000256" key="4">
    <source>
        <dbReference type="ARBA" id="ARBA00022475"/>
    </source>
</evidence>
<keyword evidence="8" id="KW-0472">Membrane</keyword>
<evidence type="ECO:0000256" key="5">
    <source>
        <dbReference type="ARBA" id="ARBA00022519"/>
    </source>
</evidence>
<name>A0ABW3I646_9PAST</name>
<evidence type="ECO:0000256" key="8">
    <source>
        <dbReference type="ARBA" id="ARBA00023136"/>
    </source>
</evidence>
<dbReference type="PROSITE" id="PS50893">
    <property type="entry name" value="ABC_TRANSPORTER_2"/>
    <property type="match status" value="1"/>
</dbReference>
<evidence type="ECO:0000313" key="10">
    <source>
        <dbReference type="EMBL" id="MFD0965413.1"/>
    </source>
</evidence>
<dbReference type="NCBIfam" id="TIGR01727">
    <property type="entry name" value="oligo_HPY"/>
    <property type="match status" value="1"/>
</dbReference>
<accession>A0ABW3I646</accession>
<keyword evidence="7 10" id="KW-0067">ATP-binding</keyword>